<name>A0ABR8T2F5_9BACL</name>
<comment type="subcellular location">
    <subcellularLocation>
        <location evidence="1">Membrane</location>
    </subcellularLocation>
</comment>
<dbReference type="GO" id="GO:0016787">
    <property type="term" value="F:hydrolase activity"/>
    <property type="evidence" value="ECO:0007669"/>
    <property type="project" value="UniProtKB-KW"/>
</dbReference>
<dbReference type="EMBL" id="JACSQL010000009">
    <property type="protein sequence ID" value="MBD7969939.1"/>
    <property type="molecule type" value="Genomic_DNA"/>
</dbReference>
<dbReference type="Proteomes" id="UP000608071">
    <property type="component" value="Unassembled WGS sequence"/>
</dbReference>
<protein>
    <submittedName>
        <fullName evidence="4">Serine hydrolase</fullName>
    </submittedName>
</protein>
<gene>
    <name evidence="4" type="ORF">H9647_17915</name>
</gene>
<dbReference type="Gene3D" id="3.40.710.10">
    <property type="entry name" value="DD-peptidase/beta-lactamase superfamily"/>
    <property type="match status" value="1"/>
</dbReference>
<dbReference type="PANTHER" id="PTHR46825">
    <property type="entry name" value="D-ALANYL-D-ALANINE-CARBOXYPEPTIDASE/ENDOPEPTIDASE AMPH"/>
    <property type="match status" value="1"/>
</dbReference>
<organism evidence="4 5">
    <name type="scientific">Paenibacillus gallinarum</name>
    <dbReference type="NCBI Taxonomy" id="2762232"/>
    <lineage>
        <taxon>Bacteria</taxon>
        <taxon>Bacillati</taxon>
        <taxon>Bacillota</taxon>
        <taxon>Bacilli</taxon>
        <taxon>Bacillales</taxon>
        <taxon>Paenibacillaceae</taxon>
        <taxon>Paenibacillus</taxon>
    </lineage>
</organism>
<dbReference type="InterPro" id="IPR001466">
    <property type="entry name" value="Beta-lactam-related"/>
</dbReference>
<sequence length="337" mass="38387">MKNIVQRISVMQKQINFSGSIYVKQKESVIAELSYGYANRSEKIKNQPNTRFGIASGCKIFTSIAIAQLVERGVLSFTDKLTECLDIPFPKYDKDITIHHLLTHTSGVPDYFDEEVMDDFEQLWVTRPMYHIRQLRDFLPLFQNEAMKSLPGERFHYNNTGYILLGLVVEQASGLPFSDYVKSYIFDRANMKDSGYFEMDALPERTALGYIDAKDGSWRTNVYSLPAKGGPDGGAYTTAADMVQLWDSLTRYQLLSQELTDLMLHPHIEAGDDTYYGYGVWIGTYAQDKRKFVLMGYDPGVNFRAAFYPDLSLKIVVCSNRSDGAYDIISEIENELT</sequence>
<proteinExistence type="predicted"/>
<dbReference type="Pfam" id="PF00144">
    <property type="entry name" value="Beta-lactamase"/>
    <property type="match status" value="1"/>
</dbReference>
<evidence type="ECO:0000256" key="2">
    <source>
        <dbReference type="ARBA" id="ARBA00023136"/>
    </source>
</evidence>
<evidence type="ECO:0000259" key="3">
    <source>
        <dbReference type="Pfam" id="PF00144"/>
    </source>
</evidence>
<evidence type="ECO:0000313" key="5">
    <source>
        <dbReference type="Proteomes" id="UP000608071"/>
    </source>
</evidence>
<keyword evidence="2" id="KW-0472">Membrane</keyword>
<accession>A0ABR8T2F5</accession>
<evidence type="ECO:0000256" key="1">
    <source>
        <dbReference type="ARBA" id="ARBA00004370"/>
    </source>
</evidence>
<reference evidence="4 5" key="1">
    <citation type="submission" date="2020-08" db="EMBL/GenBank/DDBJ databases">
        <title>A Genomic Blueprint of the Chicken Gut Microbiome.</title>
        <authorList>
            <person name="Gilroy R."/>
            <person name="Ravi A."/>
            <person name="Getino M."/>
            <person name="Pursley I."/>
            <person name="Horton D.L."/>
            <person name="Alikhan N.-F."/>
            <person name="Baker D."/>
            <person name="Gharbi K."/>
            <person name="Hall N."/>
            <person name="Watson M."/>
            <person name="Adriaenssens E.M."/>
            <person name="Foster-Nyarko E."/>
            <person name="Jarju S."/>
            <person name="Secka A."/>
            <person name="Antonio M."/>
            <person name="Oren A."/>
            <person name="Chaudhuri R."/>
            <person name="La Ragione R.M."/>
            <person name="Hildebrand F."/>
            <person name="Pallen M.J."/>
        </authorList>
    </citation>
    <scope>NUCLEOTIDE SEQUENCE [LARGE SCALE GENOMIC DNA]</scope>
    <source>
        <strain evidence="4 5">Sa2BVA9</strain>
    </source>
</reference>
<dbReference type="SUPFAM" id="SSF56601">
    <property type="entry name" value="beta-lactamase/transpeptidase-like"/>
    <property type="match status" value="1"/>
</dbReference>
<dbReference type="InterPro" id="IPR012338">
    <property type="entry name" value="Beta-lactam/transpept-like"/>
</dbReference>
<dbReference type="RefSeq" id="WP_191802512.1">
    <property type="nucleotide sequence ID" value="NZ_JACSQL010000009.1"/>
</dbReference>
<comment type="caution">
    <text evidence="4">The sequence shown here is derived from an EMBL/GenBank/DDBJ whole genome shotgun (WGS) entry which is preliminary data.</text>
</comment>
<dbReference type="InterPro" id="IPR050491">
    <property type="entry name" value="AmpC-like"/>
</dbReference>
<feature type="domain" description="Beta-lactamase-related" evidence="3">
    <location>
        <begin position="19"/>
        <end position="324"/>
    </location>
</feature>
<dbReference type="PANTHER" id="PTHR46825:SF11">
    <property type="entry name" value="PENICILLIN-BINDING PROTEIN 4"/>
    <property type="match status" value="1"/>
</dbReference>
<evidence type="ECO:0000313" key="4">
    <source>
        <dbReference type="EMBL" id="MBD7969939.1"/>
    </source>
</evidence>
<keyword evidence="5" id="KW-1185">Reference proteome</keyword>
<keyword evidence="4" id="KW-0378">Hydrolase</keyword>